<dbReference type="PIRSF" id="PIRSF004362">
    <property type="entry name" value="Endonuclease_II_phage_DenA"/>
    <property type="match status" value="1"/>
</dbReference>
<comment type="cofactor">
    <cofactor evidence="1">
        <name>Mg(2+)</name>
        <dbReference type="ChEBI" id="CHEBI:18420"/>
    </cofactor>
</comment>
<dbReference type="InterPro" id="IPR016413">
    <property type="entry name" value="Phage_T4_DenA_endoDNaseII"/>
</dbReference>
<feature type="domain" description="GIY-YIG" evidence="3">
    <location>
        <begin position="40"/>
        <end position="139"/>
    </location>
</feature>
<keyword evidence="2" id="KW-0460">Magnesium</keyword>
<evidence type="ECO:0000313" key="5">
    <source>
        <dbReference type="Proteomes" id="UP000030715"/>
    </source>
</evidence>
<dbReference type="CDD" id="cd10436">
    <property type="entry name" value="GIY-YIG_EndoII_Hpy188I_like"/>
    <property type="match status" value="1"/>
</dbReference>
<dbReference type="InterPro" id="IPR000305">
    <property type="entry name" value="GIY-YIG_endonuc"/>
</dbReference>
<dbReference type="KEGG" id="vg:26632537"/>
<organism evidence="4 5">
    <name type="scientific">Escherichia phage vb_EcoM-VR5</name>
    <dbReference type="NCBI Taxonomy" id="1567026"/>
    <lineage>
        <taxon>Viruses</taxon>
        <taxon>Duplodnaviria</taxon>
        <taxon>Heunggongvirae</taxon>
        <taxon>Uroviricota</taxon>
        <taxon>Caudoviricetes</taxon>
        <taxon>Pantevenvirales</taxon>
        <taxon>Straboviridae</taxon>
        <taxon>Tevenvirinae</taxon>
        <taxon>Dhakavirus</taxon>
        <taxon>Dhakavirus vr5</taxon>
    </lineage>
</organism>
<sequence>MGLRPLIAMKEIADEFSFIKYVTLELQTDATIAPITVPNKQNVIYAIAVDDILVYIGKTKNLRKRINYYRTAINRKDQTSDSTKSILIHEALMAGKKVEFYARQCFNLSMTNELGTMSVETMSLEEPMFIKKFNPPWNTQHRIKQ</sequence>
<dbReference type="InterPro" id="IPR053748">
    <property type="entry name" value="Host_DNA_Degrad_Endo"/>
</dbReference>
<dbReference type="SMART" id="SM00465">
    <property type="entry name" value="GIYc"/>
    <property type="match status" value="1"/>
</dbReference>
<protein>
    <submittedName>
        <fullName evidence="4">Endonuclease II</fullName>
    </submittedName>
</protein>
<keyword evidence="4" id="KW-0255">Endonuclease</keyword>
<dbReference type="Gene3D" id="3.40.1440.40">
    <property type="match status" value="1"/>
</dbReference>
<proteinExistence type="predicted"/>
<accession>A0A0A7HBF3</accession>
<evidence type="ECO:0000256" key="2">
    <source>
        <dbReference type="ARBA" id="ARBA00022842"/>
    </source>
</evidence>
<dbReference type="InterPro" id="IPR044556">
    <property type="entry name" value="EndoII-like_GIY-YIG"/>
</dbReference>
<gene>
    <name evidence="4" type="primary">denA</name>
    <name evidence="4" type="ORF">VR5_230</name>
</gene>
<dbReference type="PROSITE" id="PS50164">
    <property type="entry name" value="GIY_YIG"/>
    <property type="match status" value="1"/>
</dbReference>
<evidence type="ECO:0000256" key="1">
    <source>
        <dbReference type="ARBA" id="ARBA00001946"/>
    </source>
</evidence>
<name>A0A0A7HBF3_9CAUD</name>
<keyword evidence="5" id="KW-1185">Reference proteome</keyword>
<dbReference type="EMBL" id="KP007359">
    <property type="protein sequence ID" value="AIZ02017.1"/>
    <property type="molecule type" value="Genomic_DNA"/>
</dbReference>
<dbReference type="RefSeq" id="YP_009205924.1">
    <property type="nucleotide sequence ID" value="NC_028881.1"/>
</dbReference>
<evidence type="ECO:0000313" key="4">
    <source>
        <dbReference type="EMBL" id="AIZ02017.1"/>
    </source>
</evidence>
<dbReference type="GeneID" id="26632537"/>
<evidence type="ECO:0000259" key="3">
    <source>
        <dbReference type="PROSITE" id="PS50164"/>
    </source>
</evidence>
<dbReference type="GO" id="GO:0004519">
    <property type="term" value="F:endonuclease activity"/>
    <property type="evidence" value="ECO:0007669"/>
    <property type="project" value="UniProtKB-KW"/>
</dbReference>
<keyword evidence="4" id="KW-0540">Nuclease</keyword>
<dbReference type="OrthoDB" id="13612at10239"/>
<keyword evidence="4" id="KW-0378">Hydrolase</keyword>
<reference evidence="4 5" key="1">
    <citation type="submission" date="2014-10" db="EMBL/GenBank/DDBJ databases">
        <title>VR bacteriophages - a small but diverse group of low-temperature viruses.</title>
        <authorList>
            <person name="Kaliniene L."/>
            <person name="Meskys R."/>
            <person name="Simoliunas E."/>
            <person name="Zajanckauskaite A."/>
            <person name="Truncaite L."/>
        </authorList>
    </citation>
    <scope>NUCLEOTIDE SEQUENCE [LARGE SCALE GENOMIC DNA]</scope>
</reference>
<dbReference type="InterPro" id="IPR035901">
    <property type="entry name" value="GIY-YIG_endonuc_sf"/>
</dbReference>
<dbReference type="SUPFAM" id="SSF82771">
    <property type="entry name" value="GIY-YIG endonuclease"/>
    <property type="match status" value="1"/>
</dbReference>
<dbReference type="GO" id="GO:0046872">
    <property type="term" value="F:metal ion binding"/>
    <property type="evidence" value="ECO:0007669"/>
    <property type="project" value="InterPro"/>
</dbReference>
<dbReference type="Proteomes" id="UP000030715">
    <property type="component" value="Segment"/>
</dbReference>